<feature type="domain" description="Amidohydrolase-related" evidence="1">
    <location>
        <begin position="52"/>
        <end position="383"/>
    </location>
</feature>
<dbReference type="InterPro" id="IPR051781">
    <property type="entry name" value="Metallo-dep_Hydrolase"/>
</dbReference>
<dbReference type="GO" id="GO:0016810">
    <property type="term" value="F:hydrolase activity, acting on carbon-nitrogen (but not peptide) bonds"/>
    <property type="evidence" value="ECO:0007669"/>
    <property type="project" value="InterPro"/>
</dbReference>
<dbReference type="InterPro" id="IPR032466">
    <property type="entry name" value="Metal_Hydrolase"/>
</dbReference>
<dbReference type="Gene3D" id="3.20.20.140">
    <property type="entry name" value="Metal-dependent hydrolases"/>
    <property type="match status" value="1"/>
</dbReference>
<dbReference type="Pfam" id="PF01979">
    <property type="entry name" value="Amidohydro_1"/>
    <property type="match status" value="1"/>
</dbReference>
<gene>
    <name evidence="2" type="ORF">U473_00005</name>
</gene>
<dbReference type="CDD" id="cd01309">
    <property type="entry name" value="Met_dep_hydrolase_C"/>
    <property type="match status" value="1"/>
</dbReference>
<keyword evidence="2" id="KW-0378">Hydrolase</keyword>
<dbReference type="STRING" id="1413211.U473_00005"/>
<dbReference type="OrthoDB" id="9802793at2"/>
<dbReference type="RefSeq" id="WP_068722225.1">
    <property type="nucleotide sequence ID" value="NZ_LSKU01000001.1"/>
</dbReference>
<organism evidence="2 3">
    <name type="scientific">Tepidibacillus decaturensis</name>
    <dbReference type="NCBI Taxonomy" id="1413211"/>
    <lineage>
        <taxon>Bacteria</taxon>
        <taxon>Bacillati</taxon>
        <taxon>Bacillota</taxon>
        <taxon>Bacilli</taxon>
        <taxon>Bacillales</taxon>
        <taxon>Bacillaceae</taxon>
        <taxon>Tepidibacillus</taxon>
    </lineage>
</organism>
<reference evidence="2 3" key="1">
    <citation type="submission" date="2016-02" db="EMBL/GenBank/DDBJ databases">
        <title>Draft Genome for Tepidibacillus decaturensis nov. sp. Strain Z9, an Anaerobic, Moderately Thermophilic and Heterotrophic Bacterium from Deep Subsurface of the Illinois Basin, USA.</title>
        <authorList>
            <person name="Dong Y."/>
            <person name="Chang J.Y."/>
            <person name="Sanford R."/>
            <person name="Fouke B.W."/>
        </authorList>
    </citation>
    <scope>NUCLEOTIDE SEQUENCE [LARGE SCALE GENOMIC DNA]</scope>
    <source>
        <strain evidence="2 3">Z9</strain>
    </source>
</reference>
<evidence type="ECO:0000313" key="3">
    <source>
        <dbReference type="Proteomes" id="UP000070352"/>
    </source>
</evidence>
<evidence type="ECO:0000313" key="2">
    <source>
        <dbReference type="EMBL" id="KXG42602.1"/>
    </source>
</evidence>
<accession>A0A135L0W3</accession>
<sequence>MIAIVNATINTITQGIVDQGGIILIEEGKIKAIGQGIEIPKDAQVIDAQGQWVTPGLIDAHTHLGVYEETIGWAGADVNEMTDPATPHVRALDAINPLEQGFKDAIQGGVTTVQIMPGSANVIGGEMSIVKTYGRIVDEMIVKKTSGLKIAFGENPKRVYGEKKQIPSTRMGTAAVLRDHLIKAKNYLKKIELGMEDSSKAPDTDLKMETLVKVLKKEIPVRAHAHRADDIMTAIRISKEFNINLTLEHCTEGHKIADIIVENGYKAAVGPTLSNRSKIELGDKGWHTLVSLDKAGVPVSIITDHPVIPIEYLIVSAAIAVREGLNEETAWKAITINPAKHMGIEDRVGSLEVGKDADIVLWSGNPFDYRTKVLMTIINGRIVYQHE</sequence>
<comment type="caution">
    <text evidence="2">The sequence shown here is derived from an EMBL/GenBank/DDBJ whole genome shotgun (WGS) entry which is preliminary data.</text>
</comment>
<dbReference type="InterPro" id="IPR006680">
    <property type="entry name" value="Amidohydro-rel"/>
</dbReference>
<evidence type="ECO:0000259" key="1">
    <source>
        <dbReference type="Pfam" id="PF01979"/>
    </source>
</evidence>
<dbReference type="SUPFAM" id="SSF51556">
    <property type="entry name" value="Metallo-dependent hydrolases"/>
    <property type="match status" value="1"/>
</dbReference>
<dbReference type="PANTHER" id="PTHR43135:SF3">
    <property type="entry name" value="ALPHA-D-RIBOSE 1-METHYLPHOSPHONATE 5-TRIPHOSPHATE DIPHOSPHATASE"/>
    <property type="match status" value="1"/>
</dbReference>
<dbReference type="InterPro" id="IPR011059">
    <property type="entry name" value="Metal-dep_hydrolase_composite"/>
</dbReference>
<protein>
    <submittedName>
        <fullName evidence="2">Amidohydrolase</fullName>
    </submittedName>
</protein>
<keyword evidence="3" id="KW-1185">Reference proteome</keyword>
<dbReference type="AlphaFoldDB" id="A0A135L0W3"/>
<dbReference type="SUPFAM" id="SSF51338">
    <property type="entry name" value="Composite domain of metallo-dependent hydrolases"/>
    <property type="match status" value="1"/>
</dbReference>
<name>A0A135L0W3_9BACI</name>
<dbReference type="EMBL" id="LSKU01000001">
    <property type="protein sequence ID" value="KXG42602.1"/>
    <property type="molecule type" value="Genomic_DNA"/>
</dbReference>
<dbReference type="PANTHER" id="PTHR43135">
    <property type="entry name" value="ALPHA-D-RIBOSE 1-METHYLPHOSPHONATE 5-TRIPHOSPHATE DIPHOSPHATASE"/>
    <property type="match status" value="1"/>
</dbReference>
<proteinExistence type="predicted"/>
<dbReference type="Proteomes" id="UP000070352">
    <property type="component" value="Unassembled WGS sequence"/>
</dbReference>